<gene>
    <name evidence="4" type="ORF">GJ744_000819</name>
</gene>
<keyword evidence="5" id="KW-1185">Reference proteome</keyword>
<feature type="compositionally biased region" description="Pro residues" evidence="1">
    <location>
        <begin position="341"/>
        <end position="354"/>
    </location>
</feature>
<reference evidence="4" key="1">
    <citation type="submission" date="2020-02" db="EMBL/GenBank/DDBJ databases">
        <authorList>
            <person name="Palmer J.M."/>
        </authorList>
    </citation>
    <scope>NUCLEOTIDE SEQUENCE</scope>
    <source>
        <strain evidence="4">EPUS1.4</strain>
        <tissue evidence="4">Thallus</tissue>
    </source>
</reference>
<keyword evidence="2" id="KW-1133">Transmembrane helix</keyword>
<feature type="compositionally biased region" description="Polar residues" evidence="1">
    <location>
        <begin position="321"/>
        <end position="336"/>
    </location>
</feature>
<dbReference type="InterPro" id="IPR058257">
    <property type="entry name" value="CorA-like_dom"/>
</dbReference>
<organism evidence="4 5">
    <name type="scientific">Endocarpon pusillum</name>
    <dbReference type="NCBI Taxonomy" id="364733"/>
    <lineage>
        <taxon>Eukaryota</taxon>
        <taxon>Fungi</taxon>
        <taxon>Dikarya</taxon>
        <taxon>Ascomycota</taxon>
        <taxon>Pezizomycotina</taxon>
        <taxon>Eurotiomycetes</taxon>
        <taxon>Chaetothyriomycetidae</taxon>
        <taxon>Verrucariales</taxon>
        <taxon>Verrucariaceae</taxon>
        <taxon>Endocarpon</taxon>
    </lineage>
</organism>
<evidence type="ECO:0000256" key="1">
    <source>
        <dbReference type="SAM" id="MobiDB-lite"/>
    </source>
</evidence>
<evidence type="ECO:0000313" key="5">
    <source>
        <dbReference type="Proteomes" id="UP000606974"/>
    </source>
</evidence>
<protein>
    <recommendedName>
        <fullName evidence="3">CorA-like transporter domain-containing protein</fullName>
    </recommendedName>
</protein>
<keyword evidence="2" id="KW-0472">Membrane</keyword>
<name>A0A8H7ANV3_9EURO</name>
<comment type="caution">
    <text evidence="4">The sequence shown here is derived from an EMBL/GenBank/DDBJ whole genome shotgun (WGS) entry which is preliminary data.</text>
</comment>
<dbReference type="Pfam" id="PF26616">
    <property type="entry name" value="CorA-like"/>
    <property type="match status" value="1"/>
</dbReference>
<feature type="transmembrane region" description="Helical" evidence="2">
    <location>
        <begin position="551"/>
        <end position="575"/>
    </location>
</feature>
<evidence type="ECO:0000259" key="3">
    <source>
        <dbReference type="Pfam" id="PF26616"/>
    </source>
</evidence>
<evidence type="ECO:0000256" key="2">
    <source>
        <dbReference type="SAM" id="Phobius"/>
    </source>
</evidence>
<sequence>MDELARSYERAPDYPKNLLCPNTYQHVLDSYFRRLKDREDNLFCSANKSLVYFWQFNHEAQGFWDNCVHNRTELNDQLRIASSPQRLDPRCRFVFLHAPNSRERLYISCEICALLLTYHQVMPSFLDFMLSYGRNQHAQDFHFSGLRHESRVAISDKGLEVPELGRSGRKIELCYSFRSVETSSKQTSWPWSIRQAATYHSFDLESGQSVWIVLKGDQLMRERLMSATKAPHLSELRSFKTLQDSFCSSLATHLVFCDWSVENWRWYINFLEEEVQAITRTTVDVAVSKPIDPISAIAPFSEPTQGLFHIRQKARTFSFGRKNTLSQQKAPASLPNTRAMPPGPPEPPQLPPAPIEEKKENGYDGFSFRDLQRIEFIEEQTNETLLVLKTNVNVMIELKEHYAWVMKSDGCPQNLKEKCRDRFARFESRVASLQHDLQMERSRIETLLRLLADRKTLLYGILQFRSMEASKMLAEKAQHSAAKMEIMTQNMHEIAFRTKQETYSMKVITLVTLFFLPGTFTSTLMSTDIIRFQKNDSGQVERIFSLQALQLFFAITVPLMIVSFFAWGLFSWITFKIERKWFASNDKADSEA</sequence>
<evidence type="ECO:0000313" key="4">
    <source>
        <dbReference type="EMBL" id="KAF7512558.1"/>
    </source>
</evidence>
<accession>A0A8H7ANV3</accession>
<dbReference type="EMBL" id="JAACFV010000011">
    <property type="protein sequence ID" value="KAF7512558.1"/>
    <property type="molecule type" value="Genomic_DNA"/>
</dbReference>
<keyword evidence="2" id="KW-0812">Transmembrane</keyword>
<dbReference type="AlphaFoldDB" id="A0A8H7ANV3"/>
<proteinExistence type="predicted"/>
<feature type="domain" description="CorA-like transporter" evidence="3">
    <location>
        <begin position="6"/>
        <end position="282"/>
    </location>
</feature>
<dbReference type="Proteomes" id="UP000606974">
    <property type="component" value="Unassembled WGS sequence"/>
</dbReference>
<feature type="region of interest" description="Disordered" evidence="1">
    <location>
        <begin position="321"/>
        <end position="358"/>
    </location>
</feature>
<dbReference type="OrthoDB" id="5396681at2759"/>